<dbReference type="RefSeq" id="WP_186507035.1">
    <property type="nucleotide sequence ID" value="NZ_JACNEP010000008.1"/>
</dbReference>
<dbReference type="Proteomes" id="UP000601768">
    <property type="component" value="Unassembled WGS sequence"/>
</dbReference>
<comment type="caution">
    <text evidence="1">The sequence shown here is derived from an EMBL/GenBank/DDBJ whole genome shotgun (WGS) entry which is preliminary data.</text>
</comment>
<evidence type="ECO:0000313" key="1">
    <source>
        <dbReference type="EMBL" id="MBC3766505.1"/>
    </source>
</evidence>
<dbReference type="Pfam" id="PF11582">
    <property type="entry name" value="DUF3240"/>
    <property type="match status" value="1"/>
</dbReference>
<accession>A0A8J6LZW3</accession>
<name>A0A8J6LZW3_9ALTE</name>
<gene>
    <name evidence="1" type="ORF">H8B19_11515</name>
</gene>
<dbReference type="InterPro" id="IPR021634">
    <property type="entry name" value="DUF3240"/>
</dbReference>
<sequence>MQTDDQILNIMVPESIKDDVVDLLIALEVLSGFNLYRVDGFSREHSKYDLNEQVEGYRNLYRFEVIHNTQDFGQILDTLKPLSHATSLRYWITPILSGGHIETD</sequence>
<organism evidence="1 2">
    <name type="scientific">Neptunicella marina</name>
    <dbReference type="NCBI Taxonomy" id="2125989"/>
    <lineage>
        <taxon>Bacteria</taxon>
        <taxon>Pseudomonadati</taxon>
        <taxon>Pseudomonadota</taxon>
        <taxon>Gammaproteobacteria</taxon>
        <taxon>Alteromonadales</taxon>
        <taxon>Alteromonadaceae</taxon>
        <taxon>Neptunicella</taxon>
    </lineage>
</organism>
<proteinExistence type="predicted"/>
<reference evidence="1" key="2">
    <citation type="submission" date="2020-08" db="EMBL/GenBank/DDBJ databases">
        <authorList>
            <person name="Lai Q."/>
        </authorList>
    </citation>
    <scope>NUCLEOTIDE SEQUENCE</scope>
    <source>
        <strain evidence="1">S27-2</strain>
    </source>
</reference>
<dbReference type="EMBL" id="JACNEP010000008">
    <property type="protein sequence ID" value="MBC3766505.1"/>
    <property type="molecule type" value="Genomic_DNA"/>
</dbReference>
<keyword evidence="2" id="KW-1185">Reference proteome</keyword>
<dbReference type="InterPro" id="IPR015867">
    <property type="entry name" value="N-reg_PII/ATP_PRibTrfase_C"/>
</dbReference>
<dbReference type="Gene3D" id="3.30.70.120">
    <property type="match status" value="1"/>
</dbReference>
<evidence type="ECO:0000313" key="2">
    <source>
        <dbReference type="Proteomes" id="UP000601768"/>
    </source>
</evidence>
<reference evidence="1" key="1">
    <citation type="journal article" date="2018" name="Int. J. Syst. Evol. Microbiol.">
        <title>Neptunicella marina gen. nov., sp. nov., isolated from surface seawater.</title>
        <authorList>
            <person name="Liu X."/>
            <person name="Lai Q."/>
            <person name="Du Y."/>
            <person name="Zhang X."/>
            <person name="Liu Z."/>
            <person name="Sun F."/>
            <person name="Shao Z."/>
        </authorList>
    </citation>
    <scope>NUCLEOTIDE SEQUENCE</scope>
    <source>
        <strain evidence="1">S27-2</strain>
    </source>
</reference>
<dbReference type="AlphaFoldDB" id="A0A8J6LZW3"/>
<protein>
    <submittedName>
        <fullName evidence="1">DUF3240 family protein</fullName>
    </submittedName>
</protein>